<sequence>MSSLQLHTCSCDSVGGRVQALGELRGISTREEDGPSFVQTLQSTRVRPSGREWVGGGCTSPVCRLLSTSYCVSCLSTLPVQPHELTISSLFLRVTSCLEWKDVHQRGARAIVQLPLPRSPSPYDGTVVMISR</sequence>
<name>A0A5C3NYJ6_9APHY</name>
<dbReference type="Proteomes" id="UP000308197">
    <property type="component" value="Unassembled WGS sequence"/>
</dbReference>
<reference evidence="1 2" key="1">
    <citation type="journal article" date="2019" name="Nat. Ecol. Evol.">
        <title>Megaphylogeny resolves global patterns of mushroom evolution.</title>
        <authorList>
            <person name="Varga T."/>
            <person name="Krizsan K."/>
            <person name="Foldi C."/>
            <person name="Dima B."/>
            <person name="Sanchez-Garcia M."/>
            <person name="Sanchez-Ramirez S."/>
            <person name="Szollosi G.J."/>
            <person name="Szarkandi J.G."/>
            <person name="Papp V."/>
            <person name="Albert L."/>
            <person name="Andreopoulos W."/>
            <person name="Angelini C."/>
            <person name="Antonin V."/>
            <person name="Barry K.W."/>
            <person name="Bougher N.L."/>
            <person name="Buchanan P."/>
            <person name="Buyck B."/>
            <person name="Bense V."/>
            <person name="Catcheside P."/>
            <person name="Chovatia M."/>
            <person name="Cooper J."/>
            <person name="Damon W."/>
            <person name="Desjardin D."/>
            <person name="Finy P."/>
            <person name="Geml J."/>
            <person name="Haridas S."/>
            <person name="Hughes K."/>
            <person name="Justo A."/>
            <person name="Karasinski D."/>
            <person name="Kautmanova I."/>
            <person name="Kiss B."/>
            <person name="Kocsube S."/>
            <person name="Kotiranta H."/>
            <person name="LaButti K.M."/>
            <person name="Lechner B.E."/>
            <person name="Liimatainen K."/>
            <person name="Lipzen A."/>
            <person name="Lukacs Z."/>
            <person name="Mihaltcheva S."/>
            <person name="Morgado L.N."/>
            <person name="Niskanen T."/>
            <person name="Noordeloos M.E."/>
            <person name="Ohm R.A."/>
            <person name="Ortiz-Santana B."/>
            <person name="Ovrebo C."/>
            <person name="Racz N."/>
            <person name="Riley R."/>
            <person name="Savchenko A."/>
            <person name="Shiryaev A."/>
            <person name="Soop K."/>
            <person name="Spirin V."/>
            <person name="Szebenyi C."/>
            <person name="Tomsovsky M."/>
            <person name="Tulloss R.E."/>
            <person name="Uehling J."/>
            <person name="Grigoriev I.V."/>
            <person name="Vagvolgyi C."/>
            <person name="Papp T."/>
            <person name="Martin F.M."/>
            <person name="Miettinen O."/>
            <person name="Hibbett D.S."/>
            <person name="Nagy L.G."/>
        </authorList>
    </citation>
    <scope>NUCLEOTIDE SEQUENCE [LARGE SCALE GENOMIC DNA]</scope>
    <source>
        <strain evidence="1 2">HHB13444</strain>
    </source>
</reference>
<gene>
    <name evidence="1" type="ORF">K466DRAFT_305136</name>
</gene>
<proteinExistence type="predicted"/>
<dbReference type="EMBL" id="ML211499">
    <property type="protein sequence ID" value="TFK82311.1"/>
    <property type="molecule type" value="Genomic_DNA"/>
</dbReference>
<dbReference type="InParanoid" id="A0A5C3NYJ6"/>
<dbReference type="AlphaFoldDB" id="A0A5C3NYJ6"/>
<accession>A0A5C3NYJ6</accession>
<organism evidence="1 2">
    <name type="scientific">Polyporus arcularius HHB13444</name>
    <dbReference type="NCBI Taxonomy" id="1314778"/>
    <lineage>
        <taxon>Eukaryota</taxon>
        <taxon>Fungi</taxon>
        <taxon>Dikarya</taxon>
        <taxon>Basidiomycota</taxon>
        <taxon>Agaricomycotina</taxon>
        <taxon>Agaricomycetes</taxon>
        <taxon>Polyporales</taxon>
        <taxon>Polyporaceae</taxon>
        <taxon>Polyporus</taxon>
    </lineage>
</organism>
<evidence type="ECO:0000313" key="2">
    <source>
        <dbReference type="Proteomes" id="UP000308197"/>
    </source>
</evidence>
<keyword evidence="2" id="KW-1185">Reference proteome</keyword>
<protein>
    <submittedName>
        <fullName evidence="1">Uncharacterized protein</fullName>
    </submittedName>
</protein>
<evidence type="ECO:0000313" key="1">
    <source>
        <dbReference type="EMBL" id="TFK82311.1"/>
    </source>
</evidence>